<evidence type="ECO:0008006" key="5">
    <source>
        <dbReference type="Google" id="ProtNLM"/>
    </source>
</evidence>
<evidence type="ECO:0000256" key="1">
    <source>
        <dbReference type="SAM" id="MobiDB-lite"/>
    </source>
</evidence>
<comment type="caution">
    <text evidence="3">The sequence shown here is derived from an EMBL/GenBank/DDBJ whole genome shotgun (WGS) entry which is preliminary data.</text>
</comment>
<feature type="transmembrane region" description="Helical" evidence="2">
    <location>
        <begin position="522"/>
        <end position="544"/>
    </location>
</feature>
<name>A0A5J4V4P2_9EUKA</name>
<gene>
    <name evidence="3" type="ORF">EZS28_026755</name>
</gene>
<organism evidence="3 4">
    <name type="scientific">Streblomastix strix</name>
    <dbReference type="NCBI Taxonomy" id="222440"/>
    <lineage>
        <taxon>Eukaryota</taxon>
        <taxon>Metamonada</taxon>
        <taxon>Preaxostyla</taxon>
        <taxon>Oxymonadida</taxon>
        <taxon>Streblomastigidae</taxon>
        <taxon>Streblomastix</taxon>
    </lineage>
</organism>
<feature type="region of interest" description="Disordered" evidence="1">
    <location>
        <begin position="1"/>
        <end position="35"/>
    </location>
</feature>
<dbReference type="Proteomes" id="UP000324800">
    <property type="component" value="Unassembled WGS sequence"/>
</dbReference>
<feature type="compositionally biased region" description="Basic and acidic residues" evidence="1">
    <location>
        <begin position="8"/>
        <end position="35"/>
    </location>
</feature>
<feature type="region of interest" description="Disordered" evidence="1">
    <location>
        <begin position="66"/>
        <end position="86"/>
    </location>
</feature>
<dbReference type="SUPFAM" id="SSF49899">
    <property type="entry name" value="Concanavalin A-like lectins/glucanases"/>
    <property type="match status" value="1"/>
</dbReference>
<keyword evidence="2" id="KW-1133">Transmembrane helix</keyword>
<keyword evidence="2" id="KW-0472">Membrane</keyword>
<dbReference type="InterPro" id="IPR013320">
    <property type="entry name" value="ConA-like_dom_sf"/>
</dbReference>
<reference evidence="3 4" key="1">
    <citation type="submission" date="2019-03" db="EMBL/GenBank/DDBJ databases">
        <title>Single cell metagenomics reveals metabolic interactions within the superorganism composed of flagellate Streblomastix strix and complex community of Bacteroidetes bacteria on its surface.</title>
        <authorList>
            <person name="Treitli S.C."/>
            <person name="Kolisko M."/>
            <person name="Husnik F."/>
            <person name="Keeling P."/>
            <person name="Hampl V."/>
        </authorList>
    </citation>
    <scope>NUCLEOTIDE SEQUENCE [LARGE SCALE GENOMIC DNA]</scope>
    <source>
        <strain evidence="3">ST1C</strain>
    </source>
</reference>
<proteinExistence type="predicted"/>
<protein>
    <recommendedName>
        <fullName evidence="5">B30.2/SPRY domain-containing protein</fullName>
    </recommendedName>
</protein>
<dbReference type="Gene3D" id="2.60.120.920">
    <property type="match status" value="1"/>
</dbReference>
<feature type="transmembrane region" description="Helical" evidence="2">
    <location>
        <begin position="487"/>
        <end position="510"/>
    </location>
</feature>
<evidence type="ECO:0000313" key="4">
    <source>
        <dbReference type="Proteomes" id="UP000324800"/>
    </source>
</evidence>
<dbReference type="EMBL" id="SNRW01009624">
    <property type="protein sequence ID" value="KAA6377718.1"/>
    <property type="molecule type" value="Genomic_DNA"/>
</dbReference>
<evidence type="ECO:0000256" key="2">
    <source>
        <dbReference type="SAM" id="Phobius"/>
    </source>
</evidence>
<evidence type="ECO:0000313" key="3">
    <source>
        <dbReference type="EMBL" id="KAA6377718.1"/>
    </source>
</evidence>
<feature type="transmembrane region" description="Helical" evidence="2">
    <location>
        <begin position="428"/>
        <end position="449"/>
    </location>
</feature>
<accession>A0A5J4V4P2</accession>
<sequence>MFETEWNQDNRDLKKALNERDSAQQERDLERDKKEHAQLEVIRLSDEISRLKHQLSIKVSIKTTPTSKLKQTQAKPKASQTPKQVKVQFPQQIQVRHIIPSRTNGWSQNTKFFNDNSGESCTIATEPIIRDGIVYYEVVETQFNERFYSFGVGITDASVVFRLNKEPFHDGHDKNTVGFYNWNNENGVLYHMNEIFANSKFSSGQKIGAEVDMDSQPRTLTFYIDDVEQPDFIFGIPEAIRFWAYIRRPSSSFTVSKFERRQSSSARRFSQSKGFFKVQQMFKWHIILAPNFMHILLQVQQLMDFLVNMIRVILLIYLDTAAMETEKMIQLMGIIRDRFGNKLDQADIKMDKQNQVRLNIIKKPLIIHHLLDFPTLSAEFIHLNLLHMDNRSSPYMFHISPSYTVADSRISAVRGSTVHILRMTRVQIVDILVVVIFVIIIVIISIVVIVSIAVVVIIVVAVIIIVIIIIVVDILDVADILVADDILIIVVVDILVVDILVVIVADILVVDIHVVDIHVVDILVAVDILIIIIIQVLFIITISISEQILTAILTA</sequence>
<keyword evidence="2" id="KW-0812">Transmembrane</keyword>
<feature type="transmembrane region" description="Helical" evidence="2">
    <location>
        <begin position="455"/>
        <end position="475"/>
    </location>
</feature>
<dbReference type="InterPro" id="IPR043136">
    <property type="entry name" value="B30.2/SPRY_sf"/>
</dbReference>
<dbReference type="AlphaFoldDB" id="A0A5J4V4P2"/>